<dbReference type="RefSeq" id="WP_182459655.1">
    <property type="nucleotide sequence ID" value="NZ_CP059732.1"/>
</dbReference>
<feature type="domain" description="PA14" evidence="3">
    <location>
        <begin position="651"/>
        <end position="790"/>
    </location>
</feature>
<feature type="domain" description="Ig-like" evidence="2">
    <location>
        <begin position="375"/>
        <end position="454"/>
    </location>
</feature>
<dbReference type="Pfam" id="PF07691">
    <property type="entry name" value="PA14"/>
    <property type="match status" value="1"/>
</dbReference>
<dbReference type="SUPFAM" id="SSF48726">
    <property type="entry name" value="Immunoglobulin"/>
    <property type="match status" value="1"/>
</dbReference>
<keyword evidence="1" id="KW-0732">Signal</keyword>
<dbReference type="InterPro" id="IPR037524">
    <property type="entry name" value="PA14/GLEYA"/>
</dbReference>
<dbReference type="PANTHER" id="PTHR19328">
    <property type="entry name" value="HEDGEHOG-INTERACTING PROTEIN"/>
    <property type="match status" value="1"/>
</dbReference>
<reference evidence="4 5" key="1">
    <citation type="submission" date="2020-07" db="EMBL/GenBank/DDBJ databases">
        <title>Spirosoma foliorum sp. nov., isolated from the leaves on the Nejang mountain Korea, Republic of.</title>
        <authorList>
            <person name="Ho H."/>
            <person name="Lee Y.-J."/>
            <person name="Nurcahyanto D.-A."/>
            <person name="Kim S.-G."/>
        </authorList>
    </citation>
    <scope>NUCLEOTIDE SEQUENCE [LARGE SCALE GENOMIC DNA]</scope>
    <source>
        <strain evidence="4 5">PL0136</strain>
    </source>
</reference>
<feature type="signal peptide" evidence="1">
    <location>
        <begin position="1"/>
        <end position="18"/>
    </location>
</feature>
<dbReference type="Gene3D" id="3.90.182.10">
    <property type="entry name" value="Toxin - Anthrax Protective Antigen,domain 1"/>
    <property type="match status" value="1"/>
</dbReference>
<evidence type="ECO:0000313" key="5">
    <source>
        <dbReference type="Proteomes" id="UP000515369"/>
    </source>
</evidence>
<keyword evidence="5" id="KW-1185">Reference proteome</keyword>
<dbReference type="PROSITE" id="PS50835">
    <property type="entry name" value="IG_LIKE"/>
    <property type="match status" value="1"/>
</dbReference>
<proteinExistence type="predicted"/>
<name>A0A7G5GU04_9BACT</name>
<dbReference type="InterPro" id="IPR011041">
    <property type="entry name" value="Quinoprot_gluc/sorb_DH_b-prop"/>
</dbReference>
<evidence type="ECO:0000313" key="4">
    <source>
        <dbReference type="EMBL" id="QMW02346.1"/>
    </source>
</evidence>
<dbReference type="PANTHER" id="PTHR19328:SF13">
    <property type="entry name" value="HIPL1 PROTEIN"/>
    <property type="match status" value="1"/>
</dbReference>
<dbReference type="SUPFAM" id="SSF50952">
    <property type="entry name" value="Soluble quinoprotein glucose dehydrogenase"/>
    <property type="match status" value="1"/>
</dbReference>
<dbReference type="InterPro" id="IPR011042">
    <property type="entry name" value="6-blade_b-propeller_TolB-like"/>
</dbReference>
<dbReference type="PROSITE" id="PS51820">
    <property type="entry name" value="PA14"/>
    <property type="match status" value="1"/>
</dbReference>
<dbReference type="KEGG" id="sfol:H3H32_31250"/>
<dbReference type="NCBIfam" id="TIGR04183">
    <property type="entry name" value="Por_Secre_tail"/>
    <property type="match status" value="1"/>
</dbReference>
<dbReference type="InterPro" id="IPR007110">
    <property type="entry name" value="Ig-like_dom"/>
</dbReference>
<organism evidence="4 5">
    <name type="scientific">Spirosoma foliorum</name>
    <dbReference type="NCBI Taxonomy" id="2710596"/>
    <lineage>
        <taxon>Bacteria</taxon>
        <taxon>Pseudomonadati</taxon>
        <taxon>Bacteroidota</taxon>
        <taxon>Cytophagia</taxon>
        <taxon>Cytophagales</taxon>
        <taxon>Cytophagaceae</taxon>
        <taxon>Spirosoma</taxon>
    </lineage>
</organism>
<dbReference type="Proteomes" id="UP000515369">
    <property type="component" value="Chromosome"/>
</dbReference>
<dbReference type="Gene3D" id="2.120.10.30">
    <property type="entry name" value="TolB, C-terminal domain"/>
    <property type="match status" value="1"/>
</dbReference>
<evidence type="ECO:0000256" key="1">
    <source>
        <dbReference type="SAM" id="SignalP"/>
    </source>
</evidence>
<sequence length="888" mass="96976">MRFIFTLILVTLLKSALAQLQDGFVQRQVARNLNPTTITFSPDGRLFVVDKDGSIREIINDVLASDPFLTLTNVDTYNERGLSGLCFHPDFPRTPYLYVYYTVKGAEHNRLSRFTVVSGVPDPKSEKTLLDFDPLLGTIHNAGVLRFGPDRKLYVAVGEGSNATAAQSLSSLLGKVLRLNDDGSFPADNPFANQLAAPYKAIYALGFRNPFSMDINPVSGQILVGDVGGDLFEEIDVVQAGGNYGWPLIEGRRTSQDAPSNYVDPIYAYNHDSDCAVAGLAIYNPPTVRFPAEYKGRAFFADYCGGTIKTLDPATGQIINTFVTGIDRPVALATSPDGYLYYVARAGQGGGALEDNTSSTNGSVYKVSFFDSGLPYISRQSTSAFVPVGEAVTFEVEAVGQKPLIYTWYRNGKVISGANQSQYTLTSPTLDDNGATFNCIISNALGADSSDVMSLRVVQAQRPIASISQPVSNTTYKAGDLITFAGSALNASQQPLTNAKLTWWINFHHEDHTHPALDPVSGISTGTYRVPRVGETSTEVWYRIHLLVTDVSGLTNETYVDVKPEIATVTIGSSLTGIRIYLEGQPQQVDLTFQSVVGMLRSLETKPYLATSDGFYKFLGWGNNQNAPLITYEVPSGSPNLAMNYEAITPPKGNGLLGEYYNNSSEITGTPTVTRVDNTIDFNWGEGSPSPLIGDDNFVTRWTGKVQAPLTDTYTFYTETDDGVRLWVDKKLLIDKWGLQPSSQWSGQASLVAGQVYDIQMDYLENAGYATARLFWGSDQFEKAIVSKPYLFSPQVITATTPEAEGGFIVFPSPAQDQATVRYTALMSGSAQLEVTDLLGRSIYERPIRFITGVNEYAISVADWPAGLYQIVVRPANQPALHRRLVVH</sequence>
<dbReference type="EMBL" id="CP059732">
    <property type="protein sequence ID" value="QMW02346.1"/>
    <property type="molecule type" value="Genomic_DNA"/>
</dbReference>
<dbReference type="InterPro" id="IPR012938">
    <property type="entry name" value="Glc/Sorbosone_DH"/>
</dbReference>
<dbReference type="InterPro" id="IPR026444">
    <property type="entry name" value="Secre_tail"/>
</dbReference>
<dbReference type="SUPFAM" id="SSF56988">
    <property type="entry name" value="Anthrax protective antigen"/>
    <property type="match status" value="1"/>
</dbReference>
<dbReference type="InterPro" id="IPR011658">
    <property type="entry name" value="PA14_dom"/>
</dbReference>
<dbReference type="Pfam" id="PF07995">
    <property type="entry name" value="GSDH"/>
    <property type="match status" value="1"/>
</dbReference>
<dbReference type="Pfam" id="PF13927">
    <property type="entry name" value="Ig_3"/>
    <property type="match status" value="1"/>
</dbReference>
<gene>
    <name evidence="4" type="ORF">H3H32_31250</name>
</gene>
<protein>
    <submittedName>
        <fullName evidence="4">PQQ-dependent sugar dehydrogenase</fullName>
    </submittedName>
</protein>
<evidence type="ECO:0000259" key="2">
    <source>
        <dbReference type="PROSITE" id="PS50835"/>
    </source>
</evidence>
<dbReference type="InterPro" id="IPR013783">
    <property type="entry name" value="Ig-like_fold"/>
</dbReference>
<dbReference type="Gene3D" id="2.60.40.10">
    <property type="entry name" value="Immunoglobulins"/>
    <property type="match status" value="1"/>
</dbReference>
<dbReference type="InterPro" id="IPR036179">
    <property type="entry name" value="Ig-like_dom_sf"/>
</dbReference>
<dbReference type="AlphaFoldDB" id="A0A7G5GU04"/>
<evidence type="ECO:0000259" key="3">
    <source>
        <dbReference type="PROSITE" id="PS51820"/>
    </source>
</evidence>
<feature type="chain" id="PRO_5028979344" evidence="1">
    <location>
        <begin position="19"/>
        <end position="888"/>
    </location>
</feature>
<accession>A0A7G5GU04</accession>
<dbReference type="SMART" id="SM00758">
    <property type="entry name" value="PA14"/>
    <property type="match status" value="1"/>
</dbReference>